<protein>
    <submittedName>
        <fullName evidence="6">Proteasome subunit beta</fullName>
    </submittedName>
</protein>
<evidence type="ECO:0000256" key="1">
    <source>
        <dbReference type="SAM" id="Coils"/>
    </source>
</evidence>
<evidence type="ECO:0000259" key="4">
    <source>
        <dbReference type="Pfam" id="PF21787"/>
    </source>
</evidence>
<dbReference type="GO" id="GO:0000502">
    <property type="term" value="C:proteasome complex"/>
    <property type="evidence" value="ECO:0007669"/>
    <property type="project" value="UniProtKB-KW"/>
</dbReference>
<dbReference type="InterPro" id="IPR048365">
    <property type="entry name" value="TNP-like_RNaseH_N"/>
</dbReference>
<evidence type="ECO:0000313" key="7">
    <source>
        <dbReference type="Proteomes" id="UP001219518"/>
    </source>
</evidence>
<proteinExistence type="predicted"/>
<accession>A0AAE1H4N9</accession>
<keyword evidence="6" id="KW-0647">Proteasome</keyword>
<reference evidence="6" key="2">
    <citation type="journal article" date="2023" name="BMC Genomics">
        <title>Pest status, molecular evolution, and epigenetic factors derived from the genome assembly of Frankliniella fusca, a thysanopteran phytovirus vector.</title>
        <authorList>
            <person name="Catto M.A."/>
            <person name="Labadie P.E."/>
            <person name="Jacobson A.L."/>
            <person name="Kennedy G.G."/>
            <person name="Srinivasan R."/>
            <person name="Hunt B.G."/>
        </authorList>
    </citation>
    <scope>NUCLEOTIDE SEQUENCE</scope>
    <source>
        <strain evidence="6">PL_HMW_Pooled</strain>
    </source>
</reference>
<feature type="region of interest" description="Disordered" evidence="2">
    <location>
        <begin position="1"/>
        <end position="89"/>
    </location>
</feature>
<comment type="caution">
    <text evidence="6">The sequence shown here is derived from an EMBL/GenBank/DDBJ whole genome shotgun (WGS) entry which is preliminary data.</text>
</comment>
<dbReference type="InterPro" id="IPR021896">
    <property type="entry name" value="THAP9-like_HTH"/>
</dbReference>
<dbReference type="InterPro" id="IPR048367">
    <property type="entry name" value="TNP-like_RNaseH_C"/>
</dbReference>
<sequence length="658" mass="74381">MGRCSTRKRLTSRKGLTRLRKKERILQNIPAECFESDMAESSSSPSGDSSSEQDSHISQEHNYCSSPDSSSREDRSSPVPSTQNNKTVQRTLEFSPGGQADLFVHCQPVSIDQFTSDLDPPLPLESDSVNLFVDRVVSIVQCFNDREICSGYDDEKYEHVWSQCPFGKIDENPYRECSKLHVPIQRRVKAAAMDHRSKFTANKFLTEKQKMDKLAEQRRGIDLVTKKLKRAQAKIQELLQKQGFCLEESLSNDLMELLKNHKITPAQSVFLQQQVKASQLKNASGMRWHPTMVRFALSLYITSPAAYKTMRETGMVKLPSNRTLFNYSHAKPIEEGIDKAVLEKLADDVEKLCNEVNKITGKKETDKKYCVLMGDEMYISQNLVFQKSSGKLIGFTTLDNLDREVRMLEQQLDNCDKEFEETIATKIMVYMVKGVSSGIKKSYCNICCRQHVSCANEEMDMAVAKKKNNPLLAPYISENDERFQQLDNILLYLEEWESEAINPNCSIGLNATADNSNLVELEDSAIDEGGESVEEETHATRKILSKQTLTGIKMTTLAFKPMVTFLLAEGVTFINARVFSQDPLEQHFSKVRAGQGGSSNPNLHQSLKRTRDLDTIGDLGIKKRKGNSGECEDVVEVTTEMLPKLKCTHHPKFFNLTV</sequence>
<feature type="domain" description="THAP9-like helix-turn-helix" evidence="3">
    <location>
        <begin position="250"/>
        <end position="325"/>
    </location>
</feature>
<feature type="coiled-coil region" evidence="1">
    <location>
        <begin position="214"/>
        <end position="241"/>
    </location>
</feature>
<feature type="compositionally biased region" description="Basic residues" evidence="2">
    <location>
        <begin position="1"/>
        <end position="23"/>
    </location>
</feature>
<evidence type="ECO:0000256" key="2">
    <source>
        <dbReference type="SAM" id="MobiDB-lite"/>
    </source>
</evidence>
<dbReference type="Proteomes" id="UP001219518">
    <property type="component" value="Unassembled WGS sequence"/>
</dbReference>
<reference evidence="6" key="1">
    <citation type="submission" date="2021-07" db="EMBL/GenBank/DDBJ databases">
        <authorList>
            <person name="Catto M.A."/>
            <person name="Jacobson A."/>
            <person name="Kennedy G."/>
            <person name="Labadie P."/>
            <person name="Hunt B.G."/>
            <person name="Srinivasan R."/>
        </authorList>
    </citation>
    <scope>NUCLEOTIDE SEQUENCE</scope>
    <source>
        <strain evidence="6">PL_HMW_Pooled</strain>
        <tissue evidence="6">Head</tissue>
    </source>
</reference>
<feature type="domain" description="Transposable element P transposase-like RNase H" evidence="4">
    <location>
        <begin position="358"/>
        <end position="438"/>
    </location>
</feature>
<name>A0AAE1H4N9_9NEOP</name>
<gene>
    <name evidence="6" type="ORF">KUF71_023929</name>
</gene>
<dbReference type="Pfam" id="PF21789">
    <property type="entry name" value="TNP-like_RNaseH_C"/>
    <property type="match status" value="1"/>
</dbReference>
<dbReference type="Pfam" id="PF12017">
    <property type="entry name" value="Tnp_P_element"/>
    <property type="match status" value="1"/>
</dbReference>
<feature type="coiled-coil region" evidence="1">
    <location>
        <begin position="398"/>
        <end position="425"/>
    </location>
</feature>
<evidence type="ECO:0000259" key="3">
    <source>
        <dbReference type="Pfam" id="PF12017"/>
    </source>
</evidence>
<dbReference type="Pfam" id="PF21787">
    <property type="entry name" value="TNP-like_RNaseH_N"/>
    <property type="match status" value="1"/>
</dbReference>
<evidence type="ECO:0000259" key="5">
    <source>
        <dbReference type="Pfam" id="PF21789"/>
    </source>
</evidence>
<keyword evidence="1" id="KW-0175">Coiled coil</keyword>
<keyword evidence="7" id="KW-1185">Reference proteome</keyword>
<evidence type="ECO:0000313" key="6">
    <source>
        <dbReference type="EMBL" id="KAK3914528.1"/>
    </source>
</evidence>
<feature type="domain" description="Transposable element P transposase-like RNase H C-terminal" evidence="5">
    <location>
        <begin position="579"/>
        <end position="604"/>
    </location>
</feature>
<feature type="compositionally biased region" description="Low complexity" evidence="2">
    <location>
        <begin position="39"/>
        <end position="52"/>
    </location>
</feature>
<dbReference type="EMBL" id="JAHWGI010000382">
    <property type="protein sequence ID" value="KAK3914528.1"/>
    <property type="molecule type" value="Genomic_DNA"/>
</dbReference>
<organism evidence="6 7">
    <name type="scientific">Frankliniella fusca</name>
    <dbReference type="NCBI Taxonomy" id="407009"/>
    <lineage>
        <taxon>Eukaryota</taxon>
        <taxon>Metazoa</taxon>
        <taxon>Ecdysozoa</taxon>
        <taxon>Arthropoda</taxon>
        <taxon>Hexapoda</taxon>
        <taxon>Insecta</taxon>
        <taxon>Pterygota</taxon>
        <taxon>Neoptera</taxon>
        <taxon>Paraneoptera</taxon>
        <taxon>Thysanoptera</taxon>
        <taxon>Terebrantia</taxon>
        <taxon>Thripoidea</taxon>
        <taxon>Thripidae</taxon>
        <taxon>Frankliniella</taxon>
    </lineage>
</organism>
<dbReference type="AlphaFoldDB" id="A0AAE1H4N9"/>